<dbReference type="RefSeq" id="WP_007691659.1">
    <property type="nucleotide sequence ID" value="NZ_AJRK01000431.1"/>
</dbReference>
<evidence type="ECO:0000313" key="4">
    <source>
        <dbReference type="Proteomes" id="UP000011566"/>
    </source>
</evidence>
<feature type="domain" description="Putative peptidase inhibitor" evidence="2">
    <location>
        <begin position="4"/>
        <end position="85"/>
    </location>
</feature>
<dbReference type="Gene3D" id="3.30.70.80">
    <property type="entry name" value="Peptidase S8 propeptide/proteinase inhibitor I9"/>
    <property type="match status" value="1"/>
</dbReference>
<dbReference type="InterPro" id="IPR037045">
    <property type="entry name" value="S8pro/Inhibitor_I9_sf"/>
</dbReference>
<keyword evidence="4" id="KW-1185">Reference proteome</keyword>
<dbReference type="InterPro" id="IPR058957">
    <property type="entry name" value="Peptidase_inhib_put_dom"/>
</dbReference>
<dbReference type="Proteomes" id="UP000011566">
    <property type="component" value="Unassembled WGS sequence"/>
</dbReference>
<sequence>MSTRYVERAVEQMREDPDSSASTTLLLGVESDSLSAVEEQVEAIGGEVTEQLPFDTLEVTVPENAITNLLEIEGLESIETDESLEDLSQGNGNPLRNSSR</sequence>
<comment type="caution">
    <text evidence="3">The sequence shown here is derived from an EMBL/GenBank/DDBJ whole genome shotgun (WGS) entry which is preliminary data.</text>
</comment>
<accession>M0M6H4</accession>
<dbReference type="OrthoDB" id="232483at2157"/>
<proteinExistence type="predicted"/>
<evidence type="ECO:0000313" key="3">
    <source>
        <dbReference type="EMBL" id="EMA39970.1"/>
    </source>
</evidence>
<dbReference type="eggNOG" id="arCOG08170">
    <property type="taxonomic scope" value="Archaea"/>
</dbReference>
<dbReference type="EMBL" id="AOMB01000014">
    <property type="protein sequence ID" value="EMA39970.1"/>
    <property type="molecule type" value="Genomic_DNA"/>
</dbReference>
<dbReference type="Pfam" id="PF26036">
    <property type="entry name" value="Peptidase_inhib_put"/>
    <property type="match status" value="1"/>
</dbReference>
<feature type="compositionally biased region" description="Polar residues" evidence="1">
    <location>
        <begin position="86"/>
        <end position="100"/>
    </location>
</feature>
<protein>
    <recommendedName>
        <fullName evidence="2">Putative peptidase inhibitor domain-containing protein</fullName>
    </recommendedName>
</protein>
<gene>
    <name evidence="3" type="ORF">C447_05443</name>
</gene>
<organism evidence="3 4">
    <name type="scientific">Halococcus hamelinensis 100A6</name>
    <dbReference type="NCBI Taxonomy" id="1132509"/>
    <lineage>
        <taxon>Archaea</taxon>
        <taxon>Methanobacteriati</taxon>
        <taxon>Methanobacteriota</taxon>
        <taxon>Stenosarchaea group</taxon>
        <taxon>Halobacteria</taxon>
        <taxon>Halobacteriales</taxon>
        <taxon>Halococcaceae</taxon>
        <taxon>Halococcus</taxon>
    </lineage>
</organism>
<reference evidence="3 4" key="1">
    <citation type="journal article" date="2014" name="PLoS Genet.">
        <title>Phylogenetically driven sequencing of extremely halophilic archaea reveals strategies for static and dynamic osmo-response.</title>
        <authorList>
            <person name="Becker E.A."/>
            <person name="Seitzer P.M."/>
            <person name="Tritt A."/>
            <person name="Larsen D."/>
            <person name="Krusor M."/>
            <person name="Yao A.I."/>
            <person name="Wu D."/>
            <person name="Madern D."/>
            <person name="Eisen J.A."/>
            <person name="Darling A.E."/>
            <person name="Facciotti M.T."/>
        </authorList>
    </citation>
    <scope>NUCLEOTIDE SEQUENCE [LARGE SCALE GENOMIC DNA]</scope>
    <source>
        <strain evidence="3 4">100A6</strain>
    </source>
</reference>
<evidence type="ECO:0000259" key="2">
    <source>
        <dbReference type="Pfam" id="PF26036"/>
    </source>
</evidence>
<evidence type="ECO:0000256" key="1">
    <source>
        <dbReference type="SAM" id="MobiDB-lite"/>
    </source>
</evidence>
<dbReference type="PATRIC" id="fig|1132509.6.peg.1249"/>
<name>M0M6H4_9EURY</name>
<dbReference type="AlphaFoldDB" id="M0M6H4"/>
<feature type="region of interest" description="Disordered" evidence="1">
    <location>
        <begin position="80"/>
        <end position="100"/>
    </location>
</feature>